<organism evidence="3 4">
    <name type="scientific">Maribacter algarum</name>
    <name type="common">ex Zhang et al. 2020</name>
    <dbReference type="NCBI Taxonomy" id="2578118"/>
    <lineage>
        <taxon>Bacteria</taxon>
        <taxon>Pseudomonadati</taxon>
        <taxon>Bacteroidota</taxon>
        <taxon>Flavobacteriia</taxon>
        <taxon>Flavobacteriales</taxon>
        <taxon>Flavobacteriaceae</taxon>
        <taxon>Maribacter</taxon>
    </lineage>
</organism>
<dbReference type="SUPFAM" id="SSF51735">
    <property type="entry name" value="NAD(P)-binding Rossmann-fold domains"/>
    <property type="match status" value="1"/>
</dbReference>
<dbReference type="GO" id="GO:0000166">
    <property type="term" value="F:nucleotide binding"/>
    <property type="evidence" value="ECO:0007669"/>
    <property type="project" value="InterPro"/>
</dbReference>
<dbReference type="Proteomes" id="UP000310314">
    <property type="component" value="Unassembled WGS sequence"/>
</dbReference>
<evidence type="ECO:0000259" key="2">
    <source>
        <dbReference type="Pfam" id="PF22725"/>
    </source>
</evidence>
<dbReference type="PANTHER" id="PTHR43249">
    <property type="entry name" value="UDP-N-ACETYL-2-AMINO-2-DEOXY-D-GLUCURONATE OXIDASE"/>
    <property type="match status" value="1"/>
</dbReference>
<dbReference type="InterPro" id="IPR036291">
    <property type="entry name" value="NAD(P)-bd_dom_sf"/>
</dbReference>
<proteinExistence type="predicted"/>
<accession>A0A5S3PDR1</accession>
<feature type="domain" description="Gfo/Idh/MocA-like oxidoreductase N-terminal" evidence="1">
    <location>
        <begin position="5"/>
        <end position="119"/>
    </location>
</feature>
<dbReference type="Pfam" id="PF22725">
    <property type="entry name" value="GFO_IDH_MocA_C3"/>
    <property type="match status" value="1"/>
</dbReference>
<feature type="domain" description="GFO/IDH/MocA-like oxidoreductase" evidence="2">
    <location>
        <begin position="130"/>
        <end position="253"/>
    </location>
</feature>
<evidence type="ECO:0000313" key="3">
    <source>
        <dbReference type="EMBL" id="TMM52120.1"/>
    </source>
</evidence>
<dbReference type="InterPro" id="IPR055170">
    <property type="entry name" value="GFO_IDH_MocA-like_dom"/>
</dbReference>
<dbReference type="Gene3D" id="3.40.50.720">
    <property type="entry name" value="NAD(P)-binding Rossmann-like Domain"/>
    <property type="match status" value="1"/>
</dbReference>
<reference evidence="3 4" key="1">
    <citation type="submission" date="2019-05" db="EMBL/GenBank/DDBJ databases">
        <authorList>
            <person name="Zhang J.-Y."/>
            <person name="Feg X."/>
            <person name="Du Z.-J."/>
        </authorList>
    </citation>
    <scope>NUCLEOTIDE SEQUENCE [LARGE SCALE GENOMIC DNA]</scope>
    <source>
        <strain evidence="3 4">RZ26</strain>
    </source>
</reference>
<dbReference type="PANTHER" id="PTHR43249:SF1">
    <property type="entry name" value="D-GLUCOSIDE 3-DEHYDROGENASE"/>
    <property type="match status" value="1"/>
</dbReference>
<dbReference type="RefSeq" id="WP_138659963.1">
    <property type="nucleotide sequence ID" value="NZ_VATY01000006.1"/>
</dbReference>
<evidence type="ECO:0000259" key="1">
    <source>
        <dbReference type="Pfam" id="PF01408"/>
    </source>
</evidence>
<evidence type="ECO:0000313" key="4">
    <source>
        <dbReference type="Proteomes" id="UP000310314"/>
    </source>
</evidence>
<keyword evidence="4" id="KW-1185">Reference proteome</keyword>
<dbReference type="OrthoDB" id="9815825at2"/>
<dbReference type="AlphaFoldDB" id="A0A5S3PDR1"/>
<dbReference type="InterPro" id="IPR000683">
    <property type="entry name" value="Gfo/Idh/MocA-like_OxRdtase_N"/>
</dbReference>
<dbReference type="EMBL" id="VATY01000006">
    <property type="protein sequence ID" value="TMM52120.1"/>
    <property type="molecule type" value="Genomic_DNA"/>
</dbReference>
<dbReference type="SUPFAM" id="SSF55347">
    <property type="entry name" value="Glyceraldehyde-3-phosphate dehydrogenase-like, C-terminal domain"/>
    <property type="match status" value="1"/>
</dbReference>
<gene>
    <name evidence="3" type="ORF">FEE95_20750</name>
</gene>
<dbReference type="Gene3D" id="3.30.360.10">
    <property type="entry name" value="Dihydrodipicolinate Reductase, domain 2"/>
    <property type="match status" value="1"/>
</dbReference>
<protein>
    <submittedName>
        <fullName evidence="3">Gfo/Idh/MocA family oxidoreductase</fullName>
    </submittedName>
</protein>
<dbReference type="InterPro" id="IPR052515">
    <property type="entry name" value="Gfo/Idh/MocA_Oxidoreductase"/>
</dbReference>
<name>A0A5S3PDR1_9FLAO</name>
<dbReference type="Pfam" id="PF01408">
    <property type="entry name" value="GFO_IDH_MocA"/>
    <property type="match status" value="1"/>
</dbReference>
<comment type="caution">
    <text evidence="3">The sequence shown here is derived from an EMBL/GenBank/DDBJ whole genome shotgun (WGS) entry which is preliminary data.</text>
</comment>
<sequence length="340" mass="36980">MANIGIGIIGTGSIAKTFAKCISELEHVDLIALLTKSSNRIGEIEQQFGVTVFSDMATFLDNSEMSLVCVCNESGNHGEAIKQSAMAGKHVLCEKPLEVTPEKVDEVIEICKAQNVILGCVFQNRCTSDYQALYKVVKEGTLGKLLMGNAHINWYRNKDYYALSEWRGTKQFDGGAAFINQGIHTIDLLLNVMGPVHSVFGNVQTMVHDIEGEDVGAGILNFKNGAIGTITAGTSLYPGYPERLEIYGERGSVILEAGKIKQWNVESVSPPEIVHNVNSTTGASDPTSIGHLNHKIVIQDMIDAIKENRPPMVDGKEARKSVEVIAAIYRSSEKGQQVTL</sequence>